<dbReference type="EMBL" id="JACMSC010000006">
    <property type="protein sequence ID" value="KAG6517882.1"/>
    <property type="molecule type" value="Genomic_DNA"/>
</dbReference>
<reference evidence="2 3" key="1">
    <citation type="submission" date="2020-08" db="EMBL/GenBank/DDBJ databases">
        <title>Plant Genome Project.</title>
        <authorList>
            <person name="Zhang R.-G."/>
        </authorList>
    </citation>
    <scope>NUCLEOTIDE SEQUENCE [LARGE SCALE GENOMIC DNA]</scope>
    <source>
        <tissue evidence="2">Rhizome</tissue>
    </source>
</reference>
<evidence type="ECO:0000259" key="1">
    <source>
        <dbReference type="SMART" id="SM00239"/>
    </source>
</evidence>
<gene>
    <name evidence="2" type="ORF">ZIOFF_021281</name>
</gene>
<protein>
    <recommendedName>
        <fullName evidence="1">C2 domain-containing protein</fullName>
    </recommendedName>
</protein>
<dbReference type="InterPro" id="IPR035892">
    <property type="entry name" value="C2_domain_sf"/>
</dbReference>
<dbReference type="Proteomes" id="UP000734854">
    <property type="component" value="Unassembled WGS sequence"/>
</dbReference>
<dbReference type="AlphaFoldDB" id="A0A8J5H9I9"/>
<dbReference type="Pfam" id="PF00168">
    <property type="entry name" value="C2"/>
    <property type="match status" value="1"/>
</dbReference>
<proteinExistence type="predicted"/>
<accession>A0A8J5H9I9</accession>
<dbReference type="SUPFAM" id="SSF49562">
    <property type="entry name" value="C2 domain (Calcium/lipid-binding domain, CaLB)"/>
    <property type="match status" value="1"/>
</dbReference>
<name>A0A8J5H9I9_ZINOF</name>
<dbReference type="SMART" id="SM00239">
    <property type="entry name" value="C2"/>
    <property type="match status" value="1"/>
</dbReference>
<organism evidence="2 3">
    <name type="scientific">Zingiber officinale</name>
    <name type="common">Ginger</name>
    <name type="synonym">Amomum zingiber</name>
    <dbReference type="NCBI Taxonomy" id="94328"/>
    <lineage>
        <taxon>Eukaryota</taxon>
        <taxon>Viridiplantae</taxon>
        <taxon>Streptophyta</taxon>
        <taxon>Embryophyta</taxon>
        <taxon>Tracheophyta</taxon>
        <taxon>Spermatophyta</taxon>
        <taxon>Magnoliopsida</taxon>
        <taxon>Liliopsida</taxon>
        <taxon>Zingiberales</taxon>
        <taxon>Zingiberaceae</taxon>
        <taxon>Zingiber</taxon>
    </lineage>
</organism>
<evidence type="ECO:0000313" key="2">
    <source>
        <dbReference type="EMBL" id="KAG6517882.1"/>
    </source>
</evidence>
<feature type="domain" description="C2" evidence="1">
    <location>
        <begin position="162"/>
        <end position="264"/>
    </location>
</feature>
<keyword evidence="3" id="KW-1185">Reference proteome</keyword>
<dbReference type="InterPro" id="IPR000008">
    <property type="entry name" value="C2_dom"/>
</dbReference>
<dbReference type="PANTHER" id="PTHR32246">
    <property type="entry name" value="INGRESSION PROTEIN FIC1"/>
    <property type="match status" value="1"/>
</dbReference>
<dbReference type="PANTHER" id="PTHR32246:SF17">
    <property type="entry name" value="BON1-ASSOCIATED PROTEIN 2"/>
    <property type="match status" value="1"/>
</dbReference>
<comment type="caution">
    <text evidence="2">The sequence shown here is derived from an EMBL/GenBank/DDBJ whole genome shotgun (WGS) entry which is preliminary data.</text>
</comment>
<sequence length="311" mass="34302">MSGKVAAAHTANPIHVTSGFIRIYSSTISENVVHGPSQKNGHAHCMLSYSVPDESTRKRQVNPMSMVIQGGIYVLILSLMANSYHYLQSDGWIHDKKEGYTNQCRWGLESKLSGFVSWALASSDRHSQSHDWEACSIVDSIDCLEMAIVGRTLQQRMERAATIEITIVSAEELRRLGNTPTFVAVRPGVGGDVRSSQTVVTGIDCGGGRYPRWNEKMRLALPPSSRSITVEVCCRPRGGGRARRVAAAEVPVSDFRWPEDYLHLLSYRLREADGRGNGIVNFSVRVLGEGDRECTNKPQGGFVTVGYPVDY</sequence>
<evidence type="ECO:0000313" key="3">
    <source>
        <dbReference type="Proteomes" id="UP000734854"/>
    </source>
</evidence>